<dbReference type="AlphaFoldDB" id="A0A2W2EVF6"/>
<keyword evidence="3" id="KW-1185">Reference proteome</keyword>
<organism evidence="2 3">
    <name type="scientific">Spongiactinospora gelatinilytica</name>
    <dbReference type="NCBI Taxonomy" id="2666298"/>
    <lineage>
        <taxon>Bacteria</taxon>
        <taxon>Bacillati</taxon>
        <taxon>Actinomycetota</taxon>
        <taxon>Actinomycetes</taxon>
        <taxon>Streptosporangiales</taxon>
        <taxon>Streptosporangiaceae</taxon>
        <taxon>Spongiactinospora</taxon>
    </lineage>
</organism>
<feature type="non-terminal residue" evidence="2">
    <location>
        <position position="1"/>
    </location>
</feature>
<dbReference type="EMBL" id="POUA01000595">
    <property type="protein sequence ID" value="PZG20779.1"/>
    <property type="molecule type" value="Genomic_DNA"/>
</dbReference>
<feature type="region of interest" description="Disordered" evidence="1">
    <location>
        <begin position="1"/>
        <end position="36"/>
    </location>
</feature>
<comment type="caution">
    <text evidence="2">The sequence shown here is derived from an EMBL/GenBank/DDBJ whole genome shotgun (WGS) entry which is preliminary data.</text>
</comment>
<evidence type="ECO:0000313" key="2">
    <source>
        <dbReference type="EMBL" id="PZG20779.1"/>
    </source>
</evidence>
<evidence type="ECO:0000256" key="1">
    <source>
        <dbReference type="SAM" id="MobiDB-lite"/>
    </source>
</evidence>
<protein>
    <submittedName>
        <fullName evidence="2">Uncharacterized protein</fullName>
    </submittedName>
</protein>
<accession>A0A2W2EVF6</accession>
<gene>
    <name evidence="2" type="ORF">C1I98_37395</name>
</gene>
<reference evidence="2 3" key="1">
    <citation type="submission" date="2018-01" db="EMBL/GenBank/DDBJ databases">
        <title>Draft genome sequence of Sphaerisporangium sp. 7K107.</title>
        <authorList>
            <person name="Sahin N."/>
            <person name="Saygin H."/>
            <person name="Ay H."/>
        </authorList>
    </citation>
    <scope>NUCLEOTIDE SEQUENCE [LARGE SCALE GENOMIC DNA]</scope>
    <source>
        <strain evidence="2 3">7K107</strain>
    </source>
</reference>
<name>A0A2W2EVF6_9ACTN</name>
<proteinExistence type="predicted"/>
<sequence>IRDIPTPITADHNSGADGFVPQSGGGSGQFVPGMGDLARSGFDPQFAMSRAPMAGVLPPVVRTAADEPSFSPD</sequence>
<evidence type="ECO:0000313" key="3">
    <source>
        <dbReference type="Proteomes" id="UP000248544"/>
    </source>
</evidence>
<dbReference type="Proteomes" id="UP000248544">
    <property type="component" value="Unassembled WGS sequence"/>
</dbReference>